<evidence type="ECO:0000313" key="2">
    <source>
        <dbReference type="Proteomes" id="UP000217895"/>
    </source>
</evidence>
<dbReference type="InterPro" id="IPR021957">
    <property type="entry name" value="DUF3574"/>
</dbReference>
<dbReference type="Proteomes" id="UP000217895">
    <property type="component" value="Chromosome"/>
</dbReference>
<dbReference type="Pfam" id="PF12098">
    <property type="entry name" value="DUF3574"/>
    <property type="match status" value="1"/>
</dbReference>
<evidence type="ECO:0000313" key="1">
    <source>
        <dbReference type="EMBL" id="BAY53608.1"/>
    </source>
</evidence>
<accession>A0A1Z4JAB1</accession>
<dbReference type="AlphaFoldDB" id="A0A1Z4JAB1"/>
<organism evidence="1 2">
    <name type="scientific">Leptolyngbya boryana NIES-2135</name>
    <dbReference type="NCBI Taxonomy" id="1973484"/>
    <lineage>
        <taxon>Bacteria</taxon>
        <taxon>Bacillati</taxon>
        <taxon>Cyanobacteriota</taxon>
        <taxon>Cyanophyceae</taxon>
        <taxon>Leptolyngbyales</taxon>
        <taxon>Leptolyngbyaceae</taxon>
        <taxon>Leptolyngbya group</taxon>
        <taxon>Leptolyngbya</taxon>
    </lineage>
</organism>
<protein>
    <recommendedName>
        <fullName evidence="3">DUF3574 domain-containing protein</fullName>
    </recommendedName>
</protein>
<keyword evidence="2" id="KW-1185">Reference proteome</keyword>
<evidence type="ECO:0008006" key="3">
    <source>
        <dbReference type="Google" id="ProtNLM"/>
    </source>
</evidence>
<dbReference type="EMBL" id="AP018203">
    <property type="protein sequence ID" value="BAY53608.1"/>
    <property type="molecule type" value="Genomic_DNA"/>
</dbReference>
<reference evidence="1 2" key="1">
    <citation type="submission" date="2017-06" db="EMBL/GenBank/DDBJ databases">
        <title>Genome sequencing of cyanobaciteial culture collection at National Institute for Environmental Studies (NIES).</title>
        <authorList>
            <person name="Hirose Y."/>
            <person name="Shimura Y."/>
            <person name="Fujisawa T."/>
            <person name="Nakamura Y."/>
            <person name="Kawachi M."/>
        </authorList>
    </citation>
    <scope>NUCLEOTIDE SEQUENCE [LARGE SCALE GENOMIC DNA]</scope>
    <source>
        <strain evidence="1 2">NIES-2135</strain>
    </source>
</reference>
<name>A0A1Z4JAB1_LEPBY</name>
<gene>
    <name evidence="1" type="ORF">NIES2135_04140</name>
</gene>
<sequence>MMKSRFHLILGVAGGLIVPLLVFAKVDESVDQSCQLQPHGKAFMRTELFFGFAKPDRSEVTQVEFQQFVDRVVTPLFPEGLTRVAAKGQYRNSQGKVVAENSQLLTLLYPMNVESSKKIDQIRAAYKQAFQQESVLRVDERSCVSF</sequence>
<proteinExistence type="predicted"/>